<dbReference type="OrthoDB" id="324949at2"/>
<reference evidence="4 5" key="1">
    <citation type="submission" date="2017-07" db="EMBL/GenBank/DDBJ databases">
        <title>Leptospira spp. isolated from tropical soils.</title>
        <authorList>
            <person name="Thibeaux R."/>
            <person name="Iraola G."/>
            <person name="Ferres I."/>
            <person name="Bierque E."/>
            <person name="Girault D."/>
            <person name="Soupe-Gilbert M.-E."/>
            <person name="Picardeau M."/>
            <person name="Goarant C."/>
        </authorList>
    </citation>
    <scope>NUCLEOTIDE SEQUENCE [LARGE SCALE GENOMIC DNA]</scope>
    <source>
        <strain evidence="3 5">FH1-B-B1</strain>
        <strain evidence="2 4">FH1-B-C1</strain>
    </source>
</reference>
<dbReference type="Proteomes" id="UP000231990">
    <property type="component" value="Unassembled WGS sequence"/>
</dbReference>
<evidence type="ECO:0000313" key="4">
    <source>
        <dbReference type="Proteomes" id="UP000231962"/>
    </source>
</evidence>
<gene>
    <name evidence="2" type="ORF">CH360_04065</name>
    <name evidence="3" type="ORF">CH373_07205</name>
</gene>
<sequence>MGIIMKFTNIAIFSSLIIFTIHCLKFEPNDLDPSTPEGLLKAQVLSNSGIISIPPLVNPGFVGYVYVTSSLFNGSGLSGIDGADITCNSSIPPSLAGTGQYRALLNNTSGIGTARHACTTANCSGGIAENLNWVLKPNATYYQQNKTTVVGTTNASALFNFPLSAGFSPTPGSPTNFFWSGLTTSWLSGGECVGWTAVGGTAGAGDMISTTNTSVSASTGLFGCASPAYPILCVSQ</sequence>
<dbReference type="Proteomes" id="UP000231962">
    <property type="component" value="Unassembled WGS sequence"/>
</dbReference>
<dbReference type="Pfam" id="PF07588">
    <property type="entry name" value="DUF1554"/>
    <property type="match status" value="1"/>
</dbReference>
<dbReference type="AlphaFoldDB" id="A0A2M9ZPB3"/>
<dbReference type="EMBL" id="NPDY01000002">
    <property type="protein sequence ID" value="PJZ70709.1"/>
    <property type="molecule type" value="Genomic_DNA"/>
</dbReference>
<dbReference type="SUPFAM" id="SSF56436">
    <property type="entry name" value="C-type lectin-like"/>
    <property type="match status" value="1"/>
</dbReference>
<dbReference type="InterPro" id="IPR011448">
    <property type="entry name" value="DUF1554"/>
</dbReference>
<protein>
    <recommendedName>
        <fullName evidence="1">DUF1554 domain-containing protein</fullName>
    </recommendedName>
</protein>
<dbReference type="Gene3D" id="3.10.100.10">
    <property type="entry name" value="Mannose-Binding Protein A, subunit A"/>
    <property type="match status" value="1"/>
</dbReference>
<comment type="caution">
    <text evidence="3">The sequence shown here is derived from an EMBL/GenBank/DDBJ whole genome shotgun (WGS) entry which is preliminary data.</text>
</comment>
<accession>A0A2M9ZPB3</accession>
<proteinExistence type="predicted"/>
<evidence type="ECO:0000313" key="2">
    <source>
        <dbReference type="EMBL" id="PJZ70709.1"/>
    </source>
</evidence>
<evidence type="ECO:0000259" key="1">
    <source>
        <dbReference type="Pfam" id="PF07588"/>
    </source>
</evidence>
<keyword evidence="4" id="KW-1185">Reference proteome</keyword>
<evidence type="ECO:0000313" key="3">
    <source>
        <dbReference type="EMBL" id="PJZ73918.1"/>
    </source>
</evidence>
<feature type="domain" description="DUF1554" evidence="1">
    <location>
        <begin position="76"/>
        <end position="203"/>
    </location>
</feature>
<evidence type="ECO:0000313" key="5">
    <source>
        <dbReference type="Proteomes" id="UP000231990"/>
    </source>
</evidence>
<dbReference type="EMBL" id="NPDZ01000003">
    <property type="protein sequence ID" value="PJZ73918.1"/>
    <property type="molecule type" value="Genomic_DNA"/>
</dbReference>
<dbReference type="InterPro" id="IPR016187">
    <property type="entry name" value="CTDL_fold"/>
</dbReference>
<organism evidence="3 5">
    <name type="scientific">Leptospira perolatii</name>
    <dbReference type="NCBI Taxonomy" id="2023191"/>
    <lineage>
        <taxon>Bacteria</taxon>
        <taxon>Pseudomonadati</taxon>
        <taxon>Spirochaetota</taxon>
        <taxon>Spirochaetia</taxon>
        <taxon>Leptospirales</taxon>
        <taxon>Leptospiraceae</taxon>
        <taxon>Leptospira</taxon>
    </lineage>
</organism>
<dbReference type="InterPro" id="IPR016186">
    <property type="entry name" value="C-type_lectin-like/link_sf"/>
</dbReference>
<name>A0A2M9ZPB3_9LEPT</name>